<keyword evidence="1" id="KW-0732">Signal</keyword>
<dbReference type="Gene3D" id="1.25.40.10">
    <property type="entry name" value="Tetratricopeptide repeat domain"/>
    <property type="match status" value="1"/>
</dbReference>
<keyword evidence="1" id="KW-0574">Periplasm</keyword>
<dbReference type="Proteomes" id="UP000759443">
    <property type="component" value="Unassembled WGS sequence"/>
</dbReference>
<feature type="compositionally biased region" description="Basic and acidic residues" evidence="2">
    <location>
        <begin position="116"/>
        <end position="132"/>
    </location>
</feature>
<keyword evidence="1" id="KW-0175">Coiled coil</keyword>
<feature type="signal peptide" evidence="1">
    <location>
        <begin position="1"/>
        <end position="19"/>
    </location>
</feature>
<name>A0ABS4DT61_9HYPH</name>
<dbReference type="NCBIfam" id="TIGR02795">
    <property type="entry name" value="tol_pal_ybgF"/>
    <property type="match status" value="1"/>
</dbReference>
<dbReference type="Pfam" id="PF13174">
    <property type="entry name" value="TPR_6"/>
    <property type="match status" value="1"/>
</dbReference>
<dbReference type="InterPro" id="IPR034706">
    <property type="entry name" value="CpoB"/>
</dbReference>
<protein>
    <recommendedName>
        <fullName evidence="1">Cell division coordinator CpoB</fullName>
    </recommendedName>
</protein>
<gene>
    <name evidence="1" type="primary">cpoB</name>
    <name evidence="3" type="ORF">J2Z17_000274</name>
</gene>
<comment type="subcellular location">
    <subcellularLocation>
        <location evidence="1">Periplasm</location>
    </subcellularLocation>
</comment>
<keyword evidence="4" id="KW-1185">Reference proteome</keyword>
<proteinExistence type="inferred from homology"/>
<dbReference type="RefSeq" id="WP_209941513.1">
    <property type="nucleotide sequence ID" value="NZ_JAGGJU010000001.1"/>
</dbReference>
<evidence type="ECO:0000313" key="4">
    <source>
        <dbReference type="Proteomes" id="UP000759443"/>
    </source>
</evidence>
<comment type="similarity">
    <text evidence="1">Belongs to the CpoB family.</text>
</comment>
<feature type="compositionally biased region" description="Polar residues" evidence="2">
    <location>
        <begin position="183"/>
        <end position="192"/>
    </location>
</feature>
<evidence type="ECO:0000313" key="3">
    <source>
        <dbReference type="EMBL" id="MBP1848857.1"/>
    </source>
</evidence>
<evidence type="ECO:0000256" key="2">
    <source>
        <dbReference type="SAM" id="MobiDB-lite"/>
    </source>
</evidence>
<dbReference type="EMBL" id="JAGGJU010000001">
    <property type="protein sequence ID" value="MBP1848857.1"/>
    <property type="molecule type" value="Genomic_DNA"/>
</dbReference>
<dbReference type="InterPro" id="IPR019734">
    <property type="entry name" value="TPR_rpt"/>
</dbReference>
<dbReference type="Pfam" id="PF13432">
    <property type="entry name" value="TPR_16"/>
    <property type="match status" value="1"/>
</dbReference>
<dbReference type="HAMAP" id="MF_02066">
    <property type="entry name" value="CpoB"/>
    <property type="match status" value="1"/>
</dbReference>
<feature type="region of interest" description="Disordered" evidence="2">
    <location>
        <begin position="177"/>
        <end position="212"/>
    </location>
</feature>
<dbReference type="InterPro" id="IPR011990">
    <property type="entry name" value="TPR-like_helical_dom_sf"/>
</dbReference>
<comment type="function">
    <text evidence="1">Mediates coordination of peptidoglycan synthesis and outer membrane constriction during cell division.</text>
</comment>
<comment type="caution">
    <text evidence="3">The sequence shown here is derived from an EMBL/GenBank/DDBJ whole genome shotgun (WGS) entry which is preliminary data.</text>
</comment>
<feature type="coiled-coil region" evidence="1">
    <location>
        <begin position="65"/>
        <end position="99"/>
    </location>
</feature>
<accession>A0ABS4DT61</accession>
<feature type="chain" id="PRO_5044923071" description="Cell division coordinator CpoB" evidence="1">
    <location>
        <begin position="20"/>
        <end position="345"/>
    </location>
</feature>
<organism evidence="3 4">
    <name type="scientific">Rhizobium halophytocola</name>
    <dbReference type="NCBI Taxonomy" id="735519"/>
    <lineage>
        <taxon>Bacteria</taxon>
        <taxon>Pseudomonadati</taxon>
        <taxon>Pseudomonadota</taxon>
        <taxon>Alphaproteobacteria</taxon>
        <taxon>Hyphomicrobiales</taxon>
        <taxon>Rhizobiaceae</taxon>
        <taxon>Rhizobium/Agrobacterium group</taxon>
        <taxon>Rhizobium</taxon>
    </lineage>
</organism>
<dbReference type="SUPFAM" id="SSF48452">
    <property type="entry name" value="TPR-like"/>
    <property type="match status" value="1"/>
</dbReference>
<evidence type="ECO:0000256" key="1">
    <source>
        <dbReference type="HAMAP-Rule" id="MF_02066"/>
    </source>
</evidence>
<dbReference type="InterPro" id="IPR014162">
    <property type="entry name" value="CpoB_C"/>
</dbReference>
<keyword evidence="1" id="KW-0132">Cell division</keyword>
<sequence precursor="true">MKRFVVAALLATAALVSQAETAQSMRLFPPNWLTGSHSAQGAPAPQQAPQATVQLAQQSSEAAKVMDLEQEIRDLNGRIEEMSYQLLQMQEQIRKYQEDNEFRFQDLEKGAGGGTKKSEAAPVDKTEQESKSIARIFTDPPADAGGSSSGPSTPQDTASANQTGAPERTLGTIELDANGMPVGTSQNTSSVEESALPGVDGGQAPVKKQDDSQQTAALSNENDVYQAAYGHVLSGDYGVAKTEFQDFIERFPDSKRAADANFWLGEALYSQGDYNEAAKTFLNAHQNYGSSPKAPEMLLKLGMSMAKLDNQDTACAIYREVGKRYPSASRAVLQKATSELKQQHC</sequence>
<keyword evidence="1" id="KW-0131">Cell cycle</keyword>
<feature type="compositionally biased region" description="Polar residues" evidence="2">
    <location>
        <begin position="153"/>
        <end position="164"/>
    </location>
</feature>
<reference evidence="3 4" key="1">
    <citation type="submission" date="2021-03" db="EMBL/GenBank/DDBJ databases">
        <title>Genomic Encyclopedia of Type Strains, Phase IV (KMG-IV): sequencing the most valuable type-strain genomes for metagenomic binning, comparative biology and taxonomic classification.</title>
        <authorList>
            <person name="Goeker M."/>
        </authorList>
    </citation>
    <scope>NUCLEOTIDE SEQUENCE [LARGE SCALE GENOMIC DNA]</scope>
    <source>
        <strain evidence="3 4">DSM 21600</strain>
    </source>
</reference>
<feature type="compositionally biased region" description="Low complexity" evidence="2">
    <location>
        <begin position="139"/>
        <end position="152"/>
    </location>
</feature>
<feature type="region of interest" description="Disordered" evidence="2">
    <location>
        <begin position="107"/>
        <end position="165"/>
    </location>
</feature>